<evidence type="ECO:0000256" key="1">
    <source>
        <dbReference type="ARBA" id="ARBA00022679"/>
    </source>
</evidence>
<name>A0ABN2FZW5_9ACTN</name>
<proteinExistence type="predicted"/>
<dbReference type="PROSITE" id="PS51186">
    <property type="entry name" value="GNAT"/>
    <property type="match status" value="1"/>
</dbReference>
<comment type="caution">
    <text evidence="5">The sequence shown here is derived from an EMBL/GenBank/DDBJ whole genome shotgun (WGS) entry which is preliminary data.</text>
</comment>
<dbReference type="RefSeq" id="WP_346110940.1">
    <property type="nucleotide sequence ID" value="NZ_BAAAMU010000067.1"/>
</dbReference>
<accession>A0ABN2FZW5</accession>
<keyword evidence="1" id="KW-0808">Transferase</keyword>
<keyword evidence="6" id="KW-1185">Reference proteome</keyword>
<evidence type="ECO:0000313" key="5">
    <source>
        <dbReference type="EMBL" id="GAA1662857.1"/>
    </source>
</evidence>
<dbReference type="Gene3D" id="3.40.630.30">
    <property type="match status" value="1"/>
</dbReference>
<protein>
    <recommendedName>
        <fullName evidence="4">N-acetyltransferase domain-containing protein</fullName>
    </recommendedName>
</protein>
<organism evidence="5 6">
    <name type="scientific">Nonomuraea maheshkhaliensis</name>
    <dbReference type="NCBI Taxonomy" id="419590"/>
    <lineage>
        <taxon>Bacteria</taxon>
        <taxon>Bacillati</taxon>
        <taxon>Actinomycetota</taxon>
        <taxon>Actinomycetes</taxon>
        <taxon>Streptosporangiales</taxon>
        <taxon>Streptosporangiaceae</taxon>
        <taxon>Nonomuraea</taxon>
    </lineage>
</organism>
<dbReference type="InterPro" id="IPR016181">
    <property type="entry name" value="Acyl_CoA_acyltransferase"/>
</dbReference>
<feature type="region of interest" description="Disordered" evidence="3">
    <location>
        <begin position="126"/>
        <end position="169"/>
    </location>
</feature>
<dbReference type="InterPro" id="IPR050680">
    <property type="entry name" value="YpeA/RimI_acetyltransf"/>
</dbReference>
<evidence type="ECO:0000256" key="2">
    <source>
        <dbReference type="ARBA" id="ARBA00023315"/>
    </source>
</evidence>
<dbReference type="Proteomes" id="UP001500064">
    <property type="component" value="Unassembled WGS sequence"/>
</dbReference>
<dbReference type="SUPFAM" id="SSF55729">
    <property type="entry name" value="Acyl-CoA N-acyltransferases (Nat)"/>
    <property type="match status" value="1"/>
</dbReference>
<dbReference type="InterPro" id="IPR000182">
    <property type="entry name" value="GNAT_dom"/>
</dbReference>
<evidence type="ECO:0000259" key="4">
    <source>
        <dbReference type="PROSITE" id="PS51186"/>
    </source>
</evidence>
<gene>
    <name evidence="5" type="ORF">GCM10009733_070560</name>
</gene>
<dbReference type="EMBL" id="BAAAMU010000067">
    <property type="protein sequence ID" value="GAA1662857.1"/>
    <property type="molecule type" value="Genomic_DNA"/>
</dbReference>
<dbReference type="Pfam" id="PF00583">
    <property type="entry name" value="Acetyltransf_1"/>
    <property type="match status" value="1"/>
</dbReference>
<dbReference type="PANTHER" id="PTHR43420">
    <property type="entry name" value="ACETYLTRANSFERASE"/>
    <property type="match status" value="1"/>
</dbReference>
<feature type="domain" description="N-acetyltransferase" evidence="4">
    <location>
        <begin position="171"/>
        <end position="306"/>
    </location>
</feature>
<reference evidence="5 6" key="1">
    <citation type="journal article" date="2019" name="Int. J. Syst. Evol. Microbiol.">
        <title>The Global Catalogue of Microorganisms (GCM) 10K type strain sequencing project: providing services to taxonomists for standard genome sequencing and annotation.</title>
        <authorList>
            <consortium name="The Broad Institute Genomics Platform"/>
            <consortium name="The Broad Institute Genome Sequencing Center for Infectious Disease"/>
            <person name="Wu L."/>
            <person name="Ma J."/>
        </authorList>
    </citation>
    <scope>NUCLEOTIDE SEQUENCE [LARGE SCALE GENOMIC DNA]</scope>
    <source>
        <strain evidence="5 6">JCM 13929</strain>
    </source>
</reference>
<feature type="compositionally biased region" description="Low complexity" evidence="3">
    <location>
        <begin position="137"/>
        <end position="169"/>
    </location>
</feature>
<keyword evidence="2" id="KW-0012">Acyltransferase</keyword>
<evidence type="ECO:0000256" key="3">
    <source>
        <dbReference type="SAM" id="MobiDB-lite"/>
    </source>
</evidence>
<sequence>MDELARGPALDRGGAAGDLARAVAFLHGFARRRAPVVRPVPGGFAVLDDRYPGSYDDNRLIIREAPGDDLERAAGLLMATADEALATRGHRLVCVDDDRLGTSCAPAFTAAGWTHETNLVMTFHGPIPATPPPATPSPASRAASPAAFSAAPPTAPQAASQAVSSAGPPPVEVLGLEEVVGVLRRDWRESLPEASDETIDALARRAEARLLGAATVGFRGVRAPGGDIATRADLYVHGGVAQIESVFTAEPHRGQGYARVLMHALLAEAAEAELIFLLADADDWPRHFYTSLGFEIAGRTHAFLRT</sequence>
<evidence type="ECO:0000313" key="6">
    <source>
        <dbReference type="Proteomes" id="UP001500064"/>
    </source>
</evidence>